<organism evidence="1 2">
    <name type="scientific">Paraperlucidibaca baekdonensis</name>
    <dbReference type="NCBI Taxonomy" id="748120"/>
    <lineage>
        <taxon>Bacteria</taxon>
        <taxon>Pseudomonadati</taxon>
        <taxon>Pseudomonadota</taxon>
        <taxon>Gammaproteobacteria</taxon>
        <taxon>Moraxellales</taxon>
        <taxon>Moraxellaceae</taxon>
        <taxon>Paraperlucidibaca</taxon>
    </lineage>
</organism>
<dbReference type="Proteomes" id="UP000256774">
    <property type="component" value="Unassembled WGS sequence"/>
</dbReference>
<dbReference type="PANTHER" id="PTHR42877">
    <property type="entry name" value="L-ORNITHINE N(5)-MONOOXYGENASE-RELATED"/>
    <property type="match status" value="1"/>
</dbReference>
<dbReference type="EMBL" id="QUNR01000001">
    <property type="protein sequence ID" value="REH40299.1"/>
    <property type="molecule type" value="Genomic_DNA"/>
</dbReference>
<dbReference type="PANTHER" id="PTHR42877:SF4">
    <property type="entry name" value="FAD_NAD(P)-BINDING DOMAIN-CONTAINING PROTEIN-RELATED"/>
    <property type="match status" value="1"/>
</dbReference>
<proteinExistence type="predicted"/>
<comment type="caution">
    <text evidence="1">The sequence shown here is derived from an EMBL/GenBank/DDBJ whole genome shotgun (WGS) entry which is preliminary data.</text>
</comment>
<dbReference type="AlphaFoldDB" id="A0A3E0H9E2"/>
<accession>A0A3E0H9E2</accession>
<sequence length="484" mass="53456">MSGILAVAIVGAGFGGLGMAIALKKQGVDDLVILEKAADVGGVWRDNTYPGAACDVPSHLYSFSFEPNPHWSHVFARQPEIYAYLRHCADKYDLRRHLRCDVEVAEMHFDEAEKLWQITLTSGELLQARMVVNATGQLSRPIYPKLKGIGSFQGESFHSAHWRHDLDLSGKRVAVIGTGASAIQFVPAIAPQVAKLSVFQRSPAYMMARPDRPYSGVEKWVFQRAPKTMALYRGGIYLKYESRGLAFTRLKSLLKVAVGMPFKSLLKQQVSDPALREKLTPDYAIGCKRILLSSDYLATMSRPNVELVTTGIRQVTATGVETSDGREHAADVIIYGTGFAATDFLSPMTVTGRNGITLNDAWQQGAKAYLGLSVPGFPNFFMLYGPNTNLGHNSIVYMLESQIAHVLACRAQLSASKATIIEVNEGRYTHFTDAVQARLANSVWAGCRSWYIDDNGHNSASWPGFTLSYRWLTKHPPRDAYQLS</sequence>
<evidence type="ECO:0000313" key="2">
    <source>
        <dbReference type="Proteomes" id="UP000256774"/>
    </source>
</evidence>
<dbReference type="PRINTS" id="PR00411">
    <property type="entry name" value="PNDRDTASEI"/>
</dbReference>
<protein>
    <submittedName>
        <fullName evidence="1">Cation diffusion facilitator CzcD-associated flavoprotein CzcO</fullName>
    </submittedName>
</protein>
<dbReference type="OrthoDB" id="312624at2"/>
<dbReference type="RefSeq" id="WP_116207346.1">
    <property type="nucleotide sequence ID" value="NZ_QUNR01000001.1"/>
</dbReference>
<gene>
    <name evidence="1" type="ORF">DFR26_0499</name>
</gene>
<name>A0A3E0H9E2_9GAMM</name>
<dbReference type="Pfam" id="PF13738">
    <property type="entry name" value="Pyr_redox_3"/>
    <property type="match status" value="1"/>
</dbReference>
<reference evidence="1 2" key="1">
    <citation type="submission" date="2018-08" db="EMBL/GenBank/DDBJ databases">
        <title>Genomic Encyclopedia of Type Strains, Phase IV (KMG-IV): sequencing the most valuable type-strain genomes for metagenomic binning, comparative biology and taxonomic classification.</title>
        <authorList>
            <person name="Goeker M."/>
        </authorList>
    </citation>
    <scope>NUCLEOTIDE SEQUENCE [LARGE SCALE GENOMIC DNA]</scope>
    <source>
        <strain evidence="1 2">DSM 26022</strain>
    </source>
</reference>
<dbReference type="InterPro" id="IPR036188">
    <property type="entry name" value="FAD/NAD-bd_sf"/>
</dbReference>
<dbReference type="Gene3D" id="3.50.50.60">
    <property type="entry name" value="FAD/NAD(P)-binding domain"/>
    <property type="match status" value="2"/>
</dbReference>
<keyword evidence="2" id="KW-1185">Reference proteome</keyword>
<dbReference type="InterPro" id="IPR051209">
    <property type="entry name" value="FAD-bind_Monooxygenase_sf"/>
</dbReference>
<dbReference type="SUPFAM" id="SSF51905">
    <property type="entry name" value="FAD/NAD(P)-binding domain"/>
    <property type="match status" value="1"/>
</dbReference>
<evidence type="ECO:0000313" key="1">
    <source>
        <dbReference type="EMBL" id="REH40299.1"/>
    </source>
</evidence>